<dbReference type="Proteomes" id="UP000030645">
    <property type="component" value="Unassembled WGS sequence"/>
</dbReference>
<evidence type="ECO:0000313" key="2">
    <source>
        <dbReference type="Proteomes" id="UP000030645"/>
    </source>
</evidence>
<name>W9RUR1_9ROSA</name>
<keyword evidence="2" id="KW-1185">Reference proteome</keyword>
<protein>
    <submittedName>
        <fullName evidence="1">Uncharacterized protein</fullName>
    </submittedName>
</protein>
<gene>
    <name evidence="1" type="ORF">L484_016625</name>
</gene>
<sequence length="110" mass="12818">MARIMTPKQTCLHRTTDLNCFDEDGFREAVRRVADGAMMPEIEPEDFRVEHFAKCLIDRGDLLQVPFLFKSPFSPSRGWLEWLRSVLCHKKTQENLEVGSCWSTPFPCRL</sequence>
<accession>W9RUR1</accession>
<organism evidence="1 2">
    <name type="scientific">Morus notabilis</name>
    <dbReference type="NCBI Taxonomy" id="981085"/>
    <lineage>
        <taxon>Eukaryota</taxon>
        <taxon>Viridiplantae</taxon>
        <taxon>Streptophyta</taxon>
        <taxon>Embryophyta</taxon>
        <taxon>Tracheophyta</taxon>
        <taxon>Spermatophyta</taxon>
        <taxon>Magnoliopsida</taxon>
        <taxon>eudicotyledons</taxon>
        <taxon>Gunneridae</taxon>
        <taxon>Pentapetalae</taxon>
        <taxon>rosids</taxon>
        <taxon>fabids</taxon>
        <taxon>Rosales</taxon>
        <taxon>Moraceae</taxon>
        <taxon>Moreae</taxon>
        <taxon>Morus</taxon>
    </lineage>
</organism>
<dbReference type="EMBL" id="KE345251">
    <property type="protein sequence ID" value="EXB96855.1"/>
    <property type="molecule type" value="Genomic_DNA"/>
</dbReference>
<evidence type="ECO:0000313" key="1">
    <source>
        <dbReference type="EMBL" id="EXB96855.1"/>
    </source>
</evidence>
<proteinExistence type="predicted"/>
<reference evidence="2" key="1">
    <citation type="submission" date="2013-01" db="EMBL/GenBank/DDBJ databases">
        <title>Draft Genome Sequence of a Mulberry Tree, Morus notabilis C.K. Schneid.</title>
        <authorList>
            <person name="He N."/>
            <person name="Zhao S."/>
        </authorList>
    </citation>
    <scope>NUCLEOTIDE SEQUENCE</scope>
</reference>
<dbReference type="AlphaFoldDB" id="W9RUR1"/>